<dbReference type="Pfam" id="PF13439">
    <property type="entry name" value="Glyco_transf_4"/>
    <property type="match status" value="1"/>
</dbReference>
<dbReference type="PANTHER" id="PTHR46401">
    <property type="entry name" value="GLYCOSYLTRANSFERASE WBBK-RELATED"/>
    <property type="match status" value="1"/>
</dbReference>
<accession>A0A059NYB1</accession>
<feature type="domain" description="Glycosyltransferase subfamily 4-like N-terminal" evidence="3">
    <location>
        <begin position="24"/>
        <end position="162"/>
    </location>
</feature>
<dbReference type="GO" id="GO:0016757">
    <property type="term" value="F:glycosyltransferase activity"/>
    <property type="evidence" value="ECO:0007669"/>
    <property type="project" value="UniProtKB-KW"/>
</dbReference>
<dbReference type="Proteomes" id="UP000028868">
    <property type="component" value="Unassembled WGS sequence"/>
</dbReference>
<evidence type="ECO:0000313" key="5">
    <source>
        <dbReference type="Proteomes" id="UP000028868"/>
    </source>
</evidence>
<dbReference type="CDD" id="cd03794">
    <property type="entry name" value="GT4_WbuB-like"/>
    <property type="match status" value="1"/>
</dbReference>
<comment type="caution">
    <text evidence="4">The sequence shown here is derived from an EMBL/GenBank/DDBJ whole genome shotgun (WGS) entry which is preliminary data.</text>
</comment>
<dbReference type="Gene3D" id="3.40.50.2000">
    <property type="entry name" value="Glycogen Phosphorylase B"/>
    <property type="match status" value="2"/>
</dbReference>
<name>A0A059NYB1_9BACI</name>
<reference evidence="5" key="1">
    <citation type="submission" date="2014-03" db="EMBL/GenBank/DDBJ databases">
        <authorList>
            <person name="Urmite Genomes U."/>
        </authorList>
    </citation>
    <scope>NUCLEOTIDE SEQUENCE [LARGE SCALE GENOMIC DNA]</scope>
    <source>
        <strain evidence="5">HD-03</strain>
    </source>
</reference>
<proteinExistence type="predicted"/>
<evidence type="ECO:0000259" key="2">
    <source>
        <dbReference type="Pfam" id="PF00534"/>
    </source>
</evidence>
<dbReference type="Pfam" id="PF00534">
    <property type="entry name" value="Glycos_transf_1"/>
    <property type="match status" value="1"/>
</dbReference>
<dbReference type="RefSeq" id="WP_035506489.1">
    <property type="nucleotide sequence ID" value="NZ_CCDH010000001.1"/>
</dbReference>
<dbReference type="PANTHER" id="PTHR46401:SF2">
    <property type="entry name" value="GLYCOSYLTRANSFERASE WBBK-RELATED"/>
    <property type="match status" value="1"/>
</dbReference>
<sequence length="373" mass="43040">MKICHVTSVHSYNDIRIAIKECTSLADTNRDVHLIAPNTDTKSFNGFKVYGVKNRYSGRIKRFRNFSNDIYLEALKVDADIYHFHDPELIPIGLKLKKQNKKVVYDIHEDVPRQILTKHWIPKPLRKLISYAFEIYENQSVKKLDGLVTATPFIKKRFKKYNKNTIDVNNYPIMKELYVSSSSNCNKDNTVVYIGGISKERGSYSMVKAIGKTETTLTLAGNFRDEREEVELKMLDEWEKVNFLGYLDRKEIKGLLETALAGLVVLEPRTNFIDSLPIKMFEYMATGLPVIASNFPLWKEIIEGNNCGICVDPLNTDEIANAIQWIKDNPIKAAEMGENGKKAIKEHYNWESESKKLQKFYDDLLKPRNLEKN</sequence>
<dbReference type="InterPro" id="IPR001296">
    <property type="entry name" value="Glyco_trans_1"/>
</dbReference>
<keyword evidence="1" id="KW-0808">Transferase</keyword>
<dbReference type="AlphaFoldDB" id="A0A059NYB1"/>
<reference evidence="4 5" key="2">
    <citation type="submission" date="2014-05" db="EMBL/GenBank/DDBJ databases">
        <title>Draft genome sequence of Halobacillus karajensis HK-03.</title>
        <authorList>
            <person name="Khelaifia S."/>
            <person name="Croce O."/>
            <person name="Lagier J.C."/>
            <person name="Raoult D."/>
        </authorList>
    </citation>
    <scope>NUCLEOTIDE SEQUENCE [LARGE SCALE GENOMIC DNA]</scope>
    <source>
        <strain evidence="4 5">HD-03</strain>
    </source>
</reference>
<gene>
    <name evidence="4" type="primary">pimB_2</name>
    <name evidence="4" type="ORF">BN983_01196</name>
</gene>
<protein>
    <submittedName>
        <fullName evidence="4">GDP-mannose-dependent alpha-(1-6)-phosphatidylinositol monomannoside mannosyltransferase</fullName>
    </submittedName>
</protein>
<evidence type="ECO:0000256" key="1">
    <source>
        <dbReference type="ARBA" id="ARBA00022679"/>
    </source>
</evidence>
<evidence type="ECO:0000259" key="3">
    <source>
        <dbReference type="Pfam" id="PF13439"/>
    </source>
</evidence>
<dbReference type="SUPFAM" id="SSF53756">
    <property type="entry name" value="UDP-Glycosyltransferase/glycogen phosphorylase"/>
    <property type="match status" value="1"/>
</dbReference>
<dbReference type="GO" id="GO:0009103">
    <property type="term" value="P:lipopolysaccharide biosynthetic process"/>
    <property type="evidence" value="ECO:0007669"/>
    <property type="project" value="TreeGrafter"/>
</dbReference>
<dbReference type="EMBL" id="CCDI010000001">
    <property type="protein sequence ID" value="CDQ22977.1"/>
    <property type="molecule type" value="Genomic_DNA"/>
</dbReference>
<dbReference type="InterPro" id="IPR028098">
    <property type="entry name" value="Glyco_trans_4-like_N"/>
</dbReference>
<keyword evidence="4" id="KW-0328">Glycosyltransferase</keyword>
<keyword evidence="5" id="KW-1185">Reference proteome</keyword>
<feature type="domain" description="Glycosyl transferase family 1" evidence="2">
    <location>
        <begin position="186"/>
        <end position="342"/>
    </location>
</feature>
<organism evidence="4 5">
    <name type="scientific">Halobacillus karajensis</name>
    <dbReference type="NCBI Taxonomy" id="195088"/>
    <lineage>
        <taxon>Bacteria</taxon>
        <taxon>Bacillati</taxon>
        <taxon>Bacillota</taxon>
        <taxon>Bacilli</taxon>
        <taxon>Bacillales</taxon>
        <taxon>Bacillaceae</taxon>
        <taxon>Halobacillus</taxon>
    </lineage>
</organism>
<evidence type="ECO:0000313" key="4">
    <source>
        <dbReference type="EMBL" id="CDQ22977.1"/>
    </source>
</evidence>